<dbReference type="EMBL" id="JAEKJA010000003">
    <property type="protein sequence ID" value="MBJ3774869.1"/>
    <property type="molecule type" value="Genomic_DNA"/>
</dbReference>
<organism evidence="6 7">
    <name type="scientific">Acuticoccus mangrovi</name>
    <dbReference type="NCBI Taxonomy" id="2796142"/>
    <lineage>
        <taxon>Bacteria</taxon>
        <taxon>Pseudomonadati</taxon>
        <taxon>Pseudomonadota</taxon>
        <taxon>Alphaproteobacteria</taxon>
        <taxon>Hyphomicrobiales</taxon>
        <taxon>Amorphaceae</taxon>
        <taxon>Acuticoccus</taxon>
    </lineage>
</organism>
<dbReference type="FunFam" id="1.10.10.10:FF:000056">
    <property type="entry name" value="IclR family transcriptional regulator"/>
    <property type="match status" value="1"/>
</dbReference>
<evidence type="ECO:0000259" key="4">
    <source>
        <dbReference type="PROSITE" id="PS51077"/>
    </source>
</evidence>
<evidence type="ECO:0000256" key="1">
    <source>
        <dbReference type="ARBA" id="ARBA00023015"/>
    </source>
</evidence>
<dbReference type="InterPro" id="IPR036388">
    <property type="entry name" value="WH-like_DNA-bd_sf"/>
</dbReference>
<evidence type="ECO:0000256" key="3">
    <source>
        <dbReference type="ARBA" id="ARBA00023163"/>
    </source>
</evidence>
<dbReference type="Gene3D" id="1.10.10.10">
    <property type="entry name" value="Winged helix-like DNA-binding domain superfamily/Winged helix DNA-binding domain"/>
    <property type="match status" value="1"/>
</dbReference>
<sequence>METKSIKTVGKLMSVLECFSTRDRQLTVSEIAERTGLPRSTAHRAILSLKEIGFLDQDQSREAYRLGLKLFQLGATVLNNMDLQSEARPFVEALARLAEESIHLCVFDGERMVFVETKEGGRTGDTNSTITMELSPCHCTGVGKAALAFQDERTIRKVIASGLARHTAATIVAGEELMAALAQIRSAGYAFDLGEHKSGVHCVAAPIRNVSGRVIAAISVSGPAARLPVDRLEELAPVVIAHANAISRRLGDQPAEPVAALTPA</sequence>
<protein>
    <submittedName>
        <fullName evidence="6">IclR family transcriptional regulator</fullName>
    </submittedName>
</protein>
<dbReference type="AlphaFoldDB" id="A0A934MJT5"/>
<reference evidence="6" key="1">
    <citation type="submission" date="2020-12" db="EMBL/GenBank/DDBJ databases">
        <title>Bacterial taxonomy.</title>
        <authorList>
            <person name="Pan X."/>
        </authorList>
    </citation>
    <scope>NUCLEOTIDE SEQUENCE</scope>
    <source>
        <strain evidence="6">B2012</strain>
    </source>
</reference>
<dbReference type="PANTHER" id="PTHR30136:SF35">
    <property type="entry name" value="HTH-TYPE TRANSCRIPTIONAL REGULATOR RV1719"/>
    <property type="match status" value="1"/>
</dbReference>
<dbReference type="CDD" id="cd00090">
    <property type="entry name" value="HTH_ARSR"/>
    <property type="match status" value="1"/>
</dbReference>
<gene>
    <name evidence="6" type="ORF">JCR33_04175</name>
</gene>
<evidence type="ECO:0000259" key="5">
    <source>
        <dbReference type="PROSITE" id="PS51078"/>
    </source>
</evidence>
<dbReference type="InterPro" id="IPR005471">
    <property type="entry name" value="Tscrpt_reg_IclR_N"/>
</dbReference>
<keyword evidence="1" id="KW-0805">Transcription regulation</keyword>
<dbReference type="PROSITE" id="PS51077">
    <property type="entry name" value="HTH_ICLR"/>
    <property type="match status" value="1"/>
</dbReference>
<dbReference type="InterPro" id="IPR036390">
    <property type="entry name" value="WH_DNA-bd_sf"/>
</dbReference>
<dbReference type="PROSITE" id="PS51078">
    <property type="entry name" value="ICLR_ED"/>
    <property type="match status" value="1"/>
</dbReference>
<comment type="caution">
    <text evidence="6">The sequence shown here is derived from an EMBL/GenBank/DDBJ whole genome shotgun (WGS) entry which is preliminary data.</text>
</comment>
<feature type="domain" description="IclR-ED" evidence="5">
    <location>
        <begin position="69"/>
        <end position="252"/>
    </location>
</feature>
<keyword evidence="3" id="KW-0804">Transcription</keyword>
<accession>A0A934MJT5</accession>
<dbReference type="Pfam" id="PF01614">
    <property type="entry name" value="IclR_C"/>
    <property type="match status" value="1"/>
</dbReference>
<dbReference type="Pfam" id="PF09339">
    <property type="entry name" value="HTH_IclR"/>
    <property type="match status" value="1"/>
</dbReference>
<dbReference type="SMART" id="SM00346">
    <property type="entry name" value="HTH_ICLR"/>
    <property type="match status" value="1"/>
</dbReference>
<name>A0A934MJT5_9HYPH</name>
<dbReference type="InterPro" id="IPR011991">
    <property type="entry name" value="ArsR-like_HTH"/>
</dbReference>
<dbReference type="GO" id="GO:0003700">
    <property type="term" value="F:DNA-binding transcription factor activity"/>
    <property type="evidence" value="ECO:0007669"/>
    <property type="project" value="TreeGrafter"/>
</dbReference>
<proteinExistence type="predicted"/>
<dbReference type="InterPro" id="IPR029016">
    <property type="entry name" value="GAF-like_dom_sf"/>
</dbReference>
<feature type="domain" description="HTH iclR-type" evidence="4">
    <location>
        <begin position="6"/>
        <end position="68"/>
    </location>
</feature>
<dbReference type="GO" id="GO:0045892">
    <property type="term" value="P:negative regulation of DNA-templated transcription"/>
    <property type="evidence" value="ECO:0007669"/>
    <property type="project" value="TreeGrafter"/>
</dbReference>
<dbReference type="Proteomes" id="UP000609531">
    <property type="component" value="Unassembled WGS sequence"/>
</dbReference>
<dbReference type="GO" id="GO:0003677">
    <property type="term" value="F:DNA binding"/>
    <property type="evidence" value="ECO:0007669"/>
    <property type="project" value="UniProtKB-KW"/>
</dbReference>
<dbReference type="SUPFAM" id="SSF46785">
    <property type="entry name" value="Winged helix' DNA-binding domain"/>
    <property type="match status" value="1"/>
</dbReference>
<dbReference type="RefSeq" id="WP_198880777.1">
    <property type="nucleotide sequence ID" value="NZ_JAEKJA010000003.1"/>
</dbReference>
<dbReference type="PANTHER" id="PTHR30136">
    <property type="entry name" value="HELIX-TURN-HELIX TRANSCRIPTIONAL REGULATOR, ICLR FAMILY"/>
    <property type="match status" value="1"/>
</dbReference>
<evidence type="ECO:0000313" key="6">
    <source>
        <dbReference type="EMBL" id="MBJ3774869.1"/>
    </source>
</evidence>
<dbReference type="SUPFAM" id="SSF55781">
    <property type="entry name" value="GAF domain-like"/>
    <property type="match status" value="1"/>
</dbReference>
<dbReference type="Gene3D" id="3.30.450.40">
    <property type="match status" value="1"/>
</dbReference>
<keyword evidence="7" id="KW-1185">Reference proteome</keyword>
<evidence type="ECO:0000256" key="2">
    <source>
        <dbReference type="ARBA" id="ARBA00023125"/>
    </source>
</evidence>
<dbReference type="InterPro" id="IPR050707">
    <property type="entry name" value="HTH_MetabolicPath_Reg"/>
</dbReference>
<evidence type="ECO:0000313" key="7">
    <source>
        <dbReference type="Proteomes" id="UP000609531"/>
    </source>
</evidence>
<dbReference type="InterPro" id="IPR014757">
    <property type="entry name" value="Tscrpt_reg_IclR_C"/>
</dbReference>
<keyword evidence="2" id="KW-0238">DNA-binding</keyword>